<proteinExistence type="predicted"/>
<dbReference type="EMBL" id="AP021861">
    <property type="protein sequence ID" value="BBO32829.1"/>
    <property type="molecule type" value="Genomic_DNA"/>
</dbReference>
<dbReference type="RefSeq" id="WP_152098726.1">
    <property type="nucleotide sequence ID" value="NZ_AP021861.1"/>
</dbReference>
<accession>A0A5K7XIV3</accession>
<dbReference type="InterPro" id="IPR013424">
    <property type="entry name" value="Ice-binding_C"/>
</dbReference>
<dbReference type="AlphaFoldDB" id="A0A5K7XIV3"/>
<feature type="chain" id="PRO_5024826707" description="Ice-binding protein C-terminal domain-containing protein" evidence="1">
    <location>
        <begin position="21"/>
        <end position="306"/>
    </location>
</feature>
<gene>
    <name evidence="3" type="ORF">PLANPX_2441</name>
</gene>
<feature type="domain" description="Ice-binding protein C-terminal" evidence="2">
    <location>
        <begin position="282"/>
        <end position="303"/>
    </location>
</feature>
<evidence type="ECO:0000313" key="4">
    <source>
        <dbReference type="Proteomes" id="UP000326837"/>
    </source>
</evidence>
<dbReference type="Proteomes" id="UP000326837">
    <property type="component" value="Chromosome"/>
</dbReference>
<feature type="signal peptide" evidence="1">
    <location>
        <begin position="1"/>
        <end position="20"/>
    </location>
</feature>
<reference evidence="4" key="1">
    <citation type="submission" date="2019-10" db="EMBL/GenBank/DDBJ databases">
        <title>Lacipirellula parvula gen. nov., sp. nov., representing a lineage of planctomycetes widespread in freshwater anoxic habitats, and description of the family Lacipirellulaceae.</title>
        <authorList>
            <person name="Dedysh S.N."/>
            <person name="Kulichevskaya I.S."/>
            <person name="Beletsky A.V."/>
            <person name="Rakitin A.L."/>
            <person name="Mardanov A.V."/>
            <person name="Ivanova A.A."/>
            <person name="Saltykova V.X."/>
            <person name="Rijpstra W.I.C."/>
            <person name="Sinninghe Damste J.S."/>
            <person name="Ravin N.V."/>
        </authorList>
    </citation>
    <scope>NUCLEOTIDE SEQUENCE [LARGE SCALE GENOMIC DNA]</scope>
    <source>
        <strain evidence="4">PX69</strain>
    </source>
</reference>
<keyword evidence="1" id="KW-0732">Signal</keyword>
<protein>
    <recommendedName>
        <fullName evidence="2">Ice-binding protein C-terminal domain-containing protein</fullName>
    </recommendedName>
</protein>
<sequence length="306" mass="31705">MKTLLTTALVALWGAATTQAAIIDTFTRADGTPVTNSVGVTEVGGIAYVERNNSASGSTVDGTAAVSNNKLLITGQQNTTLAHNLITGGAYLPVDYRDVRVGLDLEFLLSAGSPTGSSPNQFNNTFLLMLRSRVGQNFGTTAVDHAGLVAIEMVANGAIQVREQRGASNLVFVRNANPFTGLAASRDPLPGVLPANFGSGTFDVNQNGYLDVNEPVHFEAALSGTSLNLYVNGVQYGDPITLALTSAATGQINGIGLQKNRIGGTLAVGTDLLVDNLDVTVVPEPASAALAMLGMACACAARRRQR</sequence>
<keyword evidence="4" id="KW-1185">Reference proteome</keyword>
<organism evidence="3 4">
    <name type="scientific">Lacipirellula parvula</name>
    <dbReference type="NCBI Taxonomy" id="2650471"/>
    <lineage>
        <taxon>Bacteria</taxon>
        <taxon>Pseudomonadati</taxon>
        <taxon>Planctomycetota</taxon>
        <taxon>Planctomycetia</taxon>
        <taxon>Pirellulales</taxon>
        <taxon>Lacipirellulaceae</taxon>
        <taxon>Lacipirellula</taxon>
    </lineage>
</organism>
<evidence type="ECO:0000259" key="2">
    <source>
        <dbReference type="Pfam" id="PF07589"/>
    </source>
</evidence>
<evidence type="ECO:0000256" key="1">
    <source>
        <dbReference type="SAM" id="SignalP"/>
    </source>
</evidence>
<evidence type="ECO:0000313" key="3">
    <source>
        <dbReference type="EMBL" id="BBO32829.1"/>
    </source>
</evidence>
<dbReference type="KEGG" id="lpav:PLANPX_2441"/>
<name>A0A5K7XIV3_9BACT</name>
<dbReference type="Pfam" id="PF07589">
    <property type="entry name" value="PEP-CTERM"/>
    <property type="match status" value="1"/>
</dbReference>